<dbReference type="Proteomes" id="UP000051256">
    <property type="component" value="Unassembled WGS sequence"/>
</dbReference>
<keyword evidence="6" id="KW-1185">Reference proteome</keyword>
<evidence type="ECO:0000313" key="5">
    <source>
        <dbReference type="EMBL" id="KRM94390.1"/>
    </source>
</evidence>
<reference evidence="5 6" key="1">
    <citation type="journal article" date="2015" name="Genome Announc.">
        <title>Expanding the biotechnology potential of lactobacilli through comparative genomics of 213 strains and associated genera.</title>
        <authorList>
            <person name="Sun Z."/>
            <person name="Harris H.M."/>
            <person name="McCann A."/>
            <person name="Guo C."/>
            <person name="Argimon S."/>
            <person name="Zhang W."/>
            <person name="Yang X."/>
            <person name="Jeffery I.B."/>
            <person name="Cooney J.C."/>
            <person name="Kagawa T.F."/>
            <person name="Liu W."/>
            <person name="Song Y."/>
            <person name="Salvetti E."/>
            <person name="Wrobel A."/>
            <person name="Rasinkangas P."/>
            <person name="Parkhill J."/>
            <person name="Rea M.C."/>
            <person name="O'Sullivan O."/>
            <person name="Ritari J."/>
            <person name="Douillard F.P."/>
            <person name="Paul Ross R."/>
            <person name="Yang R."/>
            <person name="Briner A.E."/>
            <person name="Felis G.E."/>
            <person name="de Vos W.M."/>
            <person name="Barrangou R."/>
            <person name="Klaenhammer T.R."/>
            <person name="Caufield P.W."/>
            <person name="Cui Y."/>
            <person name="Zhang H."/>
            <person name="O'Toole P.W."/>
        </authorList>
    </citation>
    <scope>NUCLEOTIDE SEQUENCE [LARGE SCALE GENOMIC DNA]</scope>
    <source>
        <strain evidence="5 6">DSM 24302</strain>
    </source>
</reference>
<evidence type="ECO:0000256" key="2">
    <source>
        <dbReference type="ARBA" id="ARBA00022692"/>
    </source>
</evidence>
<accession>A0A0R2D2C1</accession>
<comment type="subcellular location">
    <subcellularLocation>
        <location evidence="1">Membrane</location>
        <topology evidence="1">Multi-pass membrane protein</topology>
    </subcellularLocation>
</comment>
<protein>
    <recommendedName>
        <fullName evidence="7">GTPase domain-containing protein</fullName>
    </recommendedName>
</protein>
<sequence length="142" mass="14453">MKGSNMKIKKQAQVAIHTAATAAAGVAITPIPFADAALLIPIQTVMITRIYHAYGQKVSSGVIKGVLTATTASSVGKSVVGNAFKLIPGVGTVTGAMITGSTAVAVTEGLGFAIANAFETDGIDNSNDLLKVISKYLANFTK</sequence>
<keyword evidence="3" id="KW-1133">Transmembrane helix</keyword>
<keyword evidence="4" id="KW-0472">Membrane</keyword>
<dbReference type="AlphaFoldDB" id="A0A0R2D2C1"/>
<evidence type="ECO:0008006" key="7">
    <source>
        <dbReference type="Google" id="ProtNLM"/>
    </source>
</evidence>
<evidence type="ECO:0000256" key="1">
    <source>
        <dbReference type="ARBA" id="ARBA00004141"/>
    </source>
</evidence>
<evidence type="ECO:0000313" key="6">
    <source>
        <dbReference type="Proteomes" id="UP000051256"/>
    </source>
</evidence>
<dbReference type="STRING" id="1423802.FC56_GL001344"/>
<organism evidence="5 6">
    <name type="scientific">Lentilactobacillus senioris DSM 24302 = JCM 17472</name>
    <dbReference type="NCBI Taxonomy" id="1423802"/>
    <lineage>
        <taxon>Bacteria</taxon>
        <taxon>Bacillati</taxon>
        <taxon>Bacillota</taxon>
        <taxon>Bacilli</taxon>
        <taxon>Lactobacillales</taxon>
        <taxon>Lactobacillaceae</taxon>
        <taxon>Lentilactobacillus</taxon>
    </lineage>
</organism>
<gene>
    <name evidence="5" type="ORF">FC56_GL001344</name>
</gene>
<comment type="caution">
    <text evidence="5">The sequence shown here is derived from an EMBL/GenBank/DDBJ whole genome shotgun (WGS) entry which is preliminary data.</text>
</comment>
<dbReference type="Pfam" id="PF05128">
    <property type="entry name" value="DUF697"/>
    <property type="match status" value="1"/>
</dbReference>
<keyword evidence="2" id="KW-0812">Transmembrane</keyword>
<dbReference type="InterPro" id="IPR021147">
    <property type="entry name" value="DUF697"/>
</dbReference>
<evidence type="ECO:0000256" key="4">
    <source>
        <dbReference type="ARBA" id="ARBA00023136"/>
    </source>
</evidence>
<name>A0A0R2D2C1_9LACO</name>
<proteinExistence type="predicted"/>
<dbReference type="EMBL" id="AYZR01000004">
    <property type="protein sequence ID" value="KRM94390.1"/>
    <property type="molecule type" value="Genomic_DNA"/>
</dbReference>
<evidence type="ECO:0000256" key="3">
    <source>
        <dbReference type="ARBA" id="ARBA00022989"/>
    </source>
</evidence>
<dbReference type="GO" id="GO:0016020">
    <property type="term" value="C:membrane"/>
    <property type="evidence" value="ECO:0007669"/>
    <property type="project" value="UniProtKB-SubCell"/>
</dbReference>
<dbReference type="PATRIC" id="fig|1423802.4.peg.1363"/>